<evidence type="ECO:0000256" key="1">
    <source>
        <dbReference type="SAM" id="MobiDB-lite"/>
    </source>
</evidence>
<dbReference type="PANTHER" id="PTHR42037">
    <property type="match status" value="1"/>
</dbReference>
<evidence type="ECO:0000313" key="2">
    <source>
        <dbReference type="EMBL" id="KAH7021590.1"/>
    </source>
</evidence>
<dbReference type="Pfam" id="PF14441">
    <property type="entry name" value="OTT_1508_deam"/>
    <property type="match status" value="1"/>
</dbReference>
<reference evidence="2" key="1">
    <citation type="journal article" date="2021" name="Nat. Commun.">
        <title>Genetic determinants of endophytism in the Arabidopsis root mycobiome.</title>
        <authorList>
            <person name="Mesny F."/>
            <person name="Miyauchi S."/>
            <person name="Thiergart T."/>
            <person name="Pickel B."/>
            <person name="Atanasova L."/>
            <person name="Karlsson M."/>
            <person name="Huettel B."/>
            <person name="Barry K.W."/>
            <person name="Haridas S."/>
            <person name="Chen C."/>
            <person name="Bauer D."/>
            <person name="Andreopoulos W."/>
            <person name="Pangilinan J."/>
            <person name="LaButti K."/>
            <person name="Riley R."/>
            <person name="Lipzen A."/>
            <person name="Clum A."/>
            <person name="Drula E."/>
            <person name="Henrissat B."/>
            <person name="Kohler A."/>
            <person name="Grigoriev I.V."/>
            <person name="Martin F.M."/>
            <person name="Hacquard S."/>
        </authorList>
    </citation>
    <scope>NUCLEOTIDE SEQUENCE</scope>
    <source>
        <strain evidence="2">MPI-CAGE-CH-0230</strain>
    </source>
</reference>
<dbReference type="OrthoDB" id="4851849at2759"/>
<dbReference type="RefSeq" id="XP_046007791.1">
    <property type="nucleotide sequence ID" value="XM_046161495.1"/>
</dbReference>
<dbReference type="PANTHER" id="PTHR42037:SF1">
    <property type="match status" value="1"/>
</dbReference>
<sequence length="480" mass="53489">MQQNKQQPVRSFNPFTHAESFRPLTAHDDVDNAGTNLTTLSGESHKRFVMVTTLLSLIDPVRGEPTTHSLDRHAHDDLWKPEQLQKKFLDSFALIASTSRVGGETASAVCLEQGHPGGTVLRLASNQGVKGDTLEMLQEVLNALNSVASRGIMLKRSAGSVQHELMAKITVLTKDKILSILERLNRPATHEDIQNATVKLKSGNSISQYSEEFCTWVHGLPSVASSPPEVTSDVLISNIEWASQAKWVYPDEIEALLSSDEGELPLWLKHIYKLGRYYAAAKAMLKIAVKQPRIFDNIHVEAVPNPPQEDFSLENGSRPLLTVLIQKAFGTEVWLTHDPEARLRRACRMTLTVHAEMQLLSFYDHNPERTPRLLFMGTSKKACYLCYEFMSRQPLAIGVSASHQKLYRGWTLAPLFFQRQEKAQSSPMGIQPISGTNDGARSRDSIGHTTTDPPVEDIPRPTSPSSSNGAWDMRSLTEYL</sequence>
<organism evidence="2 3">
    <name type="scientific">Microdochium trichocladiopsis</name>
    <dbReference type="NCBI Taxonomy" id="1682393"/>
    <lineage>
        <taxon>Eukaryota</taxon>
        <taxon>Fungi</taxon>
        <taxon>Dikarya</taxon>
        <taxon>Ascomycota</taxon>
        <taxon>Pezizomycotina</taxon>
        <taxon>Sordariomycetes</taxon>
        <taxon>Xylariomycetidae</taxon>
        <taxon>Xylariales</taxon>
        <taxon>Microdochiaceae</taxon>
        <taxon>Microdochium</taxon>
    </lineage>
</organism>
<dbReference type="InterPro" id="IPR027796">
    <property type="entry name" value="OTT_1508_deam-like"/>
</dbReference>
<protein>
    <submittedName>
        <fullName evidence="2">Uncharacterized protein</fullName>
    </submittedName>
</protein>
<dbReference type="EMBL" id="JAGTJQ010000010">
    <property type="protein sequence ID" value="KAH7021590.1"/>
    <property type="molecule type" value="Genomic_DNA"/>
</dbReference>
<feature type="region of interest" description="Disordered" evidence="1">
    <location>
        <begin position="423"/>
        <end position="480"/>
    </location>
</feature>
<feature type="compositionally biased region" description="Polar residues" evidence="1">
    <location>
        <begin position="423"/>
        <end position="439"/>
    </location>
</feature>
<dbReference type="Proteomes" id="UP000756346">
    <property type="component" value="Unassembled WGS sequence"/>
</dbReference>
<name>A0A9P8XWR0_9PEZI</name>
<gene>
    <name evidence="2" type="ORF">B0I36DRAFT_394316</name>
</gene>
<proteinExistence type="predicted"/>
<dbReference type="AlphaFoldDB" id="A0A9P8XWR0"/>
<comment type="caution">
    <text evidence="2">The sequence shown here is derived from an EMBL/GenBank/DDBJ whole genome shotgun (WGS) entry which is preliminary data.</text>
</comment>
<dbReference type="GeneID" id="70191041"/>
<evidence type="ECO:0000313" key="3">
    <source>
        <dbReference type="Proteomes" id="UP000756346"/>
    </source>
</evidence>
<keyword evidence="3" id="KW-1185">Reference proteome</keyword>
<accession>A0A9P8XWR0</accession>